<dbReference type="Proteomes" id="UP000249557">
    <property type="component" value="Unassembled WGS sequence"/>
</dbReference>
<dbReference type="NCBIfam" id="TIGR00095">
    <property type="entry name" value="16S rRNA (guanine(966)-N(2))-methyltransferase RsmD"/>
    <property type="match status" value="1"/>
</dbReference>
<evidence type="ECO:0000313" key="3">
    <source>
        <dbReference type="EMBL" id="PZO86969.1"/>
    </source>
</evidence>
<evidence type="ECO:0000256" key="2">
    <source>
        <dbReference type="ARBA" id="ARBA00022679"/>
    </source>
</evidence>
<dbReference type="PIRSF" id="PIRSF004553">
    <property type="entry name" value="CHP00095"/>
    <property type="match status" value="1"/>
</dbReference>
<dbReference type="PANTHER" id="PTHR43542:SF1">
    <property type="entry name" value="METHYLTRANSFERASE"/>
    <property type="match status" value="1"/>
</dbReference>
<dbReference type="AlphaFoldDB" id="A0A2W5A3H4"/>
<proteinExistence type="predicted"/>
<dbReference type="InterPro" id="IPR029063">
    <property type="entry name" value="SAM-dependent_MTases_sf"/>
</dbReference>
<comment type="caution">
    <text evidence="3">The sequence shown here is derived from an EMBL/GenBank/DDBJ whole genome shotgun (WGS) entry which is preliminary data.</text>
</comment>
<keyword evidence="2 3" id="KW-0808">Transferase</keyword>
<evidence type="ECO:0000313" key="4">
    <source>
        <dbReference type="Proteomes" id="UP000249557"/>
    </source>
</evidence>
<accession>A0A2W5A3H4</accession>
<evidence type="ECO:0000256" key="1">
    <source>
        <dbReference type="ARBA" id="ARBA00022603"/>
    </source>
</evidence>
<dbReference type="CDD" id="cd02440">
    <property type="entry name" value="AdoMet_MTases"/>
    <property type="match status" value="1"/>
</dbReference>
<sequence>MRITGGIYGGRVLQSPKDRTIRPTSDKVRQAIFNIISGRGLLTEAVVLDAFCGTGALGIEAISRGALCCTFIDKNRSSLDLCRQNYAALKIDAKSSFLLKDTGKPGVKPPEIAAANLVFLDPPYSKGLVQEALDGLGANGWLAQDAAILIESETSLDPETLAGVDILLVRDYGDTRIALAQWRG</sequence>
<dbReference type="Gene3D" id="3.40.50.150">
    <property type="entry name" value="Vaccinia Virus protein VP39"/>
    <property type="match status" value="1"/>
</dbReference>
<dbReference type="Pfam" id="PF03602">
    <property type="entry name" value="Cons_hypoth95"/>
    <property type="match status" value="1"/>
</dbReference>
<protein>
    <submittedName>
        <fullName evidence="3">16S rRNA (Guanine(966)-N(2))-methyltransferase RsmD</fullName>
    </submittedName>
</protein>
<dbReference type="GO" id="GO:0031167">
    <property type="term" value="P:rRNA methylation"/>
    <property type="evidence" value="ECO:0007669"/>
    <property type="project" value="InterPro"/>
</dbReference>
<dbReference type="EMBL" id="QFNK01000081">
    <property type="protein sequence ID" value="PZO86969.1"/>
    <property type="molecule type" value="Genomic_DNA"/>
</dbReference>
<dbReference type="GO" id="GO:0008168">
    <property type="term" value="F:methyltransferase activity"/>
    <property type="evidence" value="ECO:0007669"/>
    <property type="project" value="UniProtKB-KW"/>
</dbReference>
<dbReference type="InterPro" id="IPR004398">
    <property type="entry name" value="RNA_MeTrfase_RsmD"/>
</dbReference>
<dbReference type="SUPFAM" id="SSF53335">
    <property type="entry name" value="S-adenosyl-L-methionine-dependent methyltransferases"/>
    <property type="match status" value="1"/>
</dbReference>
<organism evidence="3 4">
    <name type="scientific">Micavibrio aeruginosavorus</name>
    <dbReference type="NCBI Taxonomy" id="349221"/>
    <lineage>
        <taxon>Bacteria</taxon>
        <taxon>Pseudomonadati</taxon>
        <taxon>Bdellovibrionota</taxon>
        <taxon>Bdellovibrionia</taxon>
        <taxon>Bdellovibrionales</taxon>
        <taxon>Pseudobdellovibrionaceae</taxon>
        <taxon>Micavibrio</taxon>
    </lineage>
</organism>
<dbReference type="PANTHER" id="PTHR43542">
    <property type="entry name" value="METHYLTRANSFERASE"/>
    <property type="match status" value="1"/>
</dbReference>
<gene>
    <name evidence="3" type="primary">rsmD</name>
    <name evidence="3" type="ORF">DI626_05130</name>
</gene>
<reference evidence="3 4" key="1">
    <citation type="submission" date="2017-08" db="EMBL/GenBank/DDBJ databases">
        <title>Infants hospitalized years apart are colonized by the same room-sourced microbial strains.</title>
        <authorList>
            <person name="Brooks B."/>
            <person name="Olm M.R."/>
            <person name="Firek B.A."/>
            <person name="Baker R."/>
            <person name="Thomas B.C."/>
            <person name="Morowitz M.J."/>
            <person name="Banfield J.F."/>
        </authorList>
    </citation>
    <scope>NUCLEOTIDE SEQUENCE [LARGE SCALE GENOMIC DNA]</scope>
    <source>
        <strain evidence="3">S2_018_000_R2_104</strain>
    </source>
</reference>
<keyword evidence="1 3" id="KW-0489">Methyltransferase</keyword>
<name>A0A2W5A3H4_9BACT</name>